<protein>
    <submittedName>
        <fullName evidence="3">DUF4136 domain-containing protein</fullName>
    </submittedName>
</protein>
<dbReference type="RefSeq" id="WP_162377537.1">
    <property type="nucleotide sequence ID" value="NZ_JBHTKN010000001.1"/>
</dbReference>
<dbReference type="InterPro" id="IPR025411">
    <property type="entry name" value="DUF4136"/>
</dbReference>
<dbReference type="EMBL" id="JBHTKN010000001">
    <property type="protein sequence ID" value="MFD1041287.1"/>
    <property type="molecule type" value="Genomic_DNA"/>
</dbReference>
<feature type="signal peptide" evidence="1">
    <location>
        <begin position="1"/>
        <end position="21"/>
    </location>
</feature>
<evidence type="ECO:0000313" key="4">
    <source>
        <dbReference type="Proteomes" id="UP001597033"/>
    </source>
</evidence>
<feature type="chain" id="PRO_5046833118" evidence="1">
    <location>
        <begin position="22"/>
        <end position="184"/>
    </location>
</feature>
<name>A0ABW3LUL8_9GAMM</name>
<proteinExistence type="predicted"/>
<keyword evidence="1" id="KW-0732">Signal</keyword>
<dbReference type="PROSITE" id="PS51257">
    <property type="entry name" value="PROKAR_LIPOPROTEIN"/>
    <property type="match status" value="1"/>
</dbReference>
<dbReference type="Proteomes" id="UP001597033">
    <property type="component" value="Unassembled WGS sequence"/>
</dbReference>
<evidence type="ECO:0000256" key="1">
    <source>
        <dbReference type="SAM" id="SignalP"/>
    </source>
</evidence>
<evidence type="ECO:0000313" key="3">
    <source>
        <dbReference type="EMBL" id="MFD1041287.1"/>
    </source>
</evidence>
<dbReference type="Pfam" id="PF13590">
    <property type="entry name" value="DUF4136"/>
    <property type="match status" value="1"/>
</dbReference>
<reference evidence="4" key="1">
    <citation type="journal article" date="2019" name="Int. J. Syst. Evol. Microbiol.">
        <title>The Global Catalogue of Microorganisms (GCM) 10K type strain sequencing project: providing services to taxonomists for standard genome sequencing and annotation.</title>
        <authorList>
            <consortium name="The Broad Institute Genomics Platform"/>
            <consortium name="The Broad Institute Genome Sequencing Center for Infectious Disease"/>
            <person name="Wu L."/>
            <person name="Ma J."/>
        </authorList>
    </citation>
    <scope>NUCLEOTIDE SEQUENCE [LARGE SCALE GENOMIC DNA]</scope>
    <source>
        <strain evidence="4">CCUG 55854</strain>
    </source>
</reference>
<evidence type="ECO:0000259" key="2">
    <source>
        <dbReference type="Pfam" id="PF13590"/>
    </source>
</evidence>
<dbReference type="Gene3D" id="3.30.160.670">
    <property type="match status" value="1"/>
</dbReference>
<accession>A0ABW3LUL8</accession>
<keyword evidence="4" id="KW-1185">Reference proteome</keyword>
<organism evidence="3 4">
    <name type="scientific">Pseudoxanthomonas kaohsiungensis</name>
    <dbReference type="NCBI Taxonomy" id="283923"/>
    <lineage>
        <taxon>Bacteria</taxon>
        <taxon>Pseudomonadati</taxon>
        <taxon>Pseudomonadota</taxon>
        <taxon>Gammaproteobacteria</taxon>
        <taxon>Lysobacterales</taxon>
        <taxon>Lysobacteraceae</taxon>
        <taxon>Pseudoxanthomonas</taxon>
    </lineage>
</organism>
<comment type="caution">
    <text evidence="3">The sequence shown here is derived from an EMBL/GenBank/DDBJ whole genome shotgun (WGS) entry which is preliminary data.</text>
</comment>
<gene>
    <name evidence="3" type="ORF">ACFQ2N_02845</name>
</gene>
<feature type="domain" description="DUF4136" evidence="2">
    <location>
        <begin position="23"/>
        <end position="178"/>
    </location>
</feature>
<sequence>MTRLVLIVLSTLLLASCASTPTVHTDADPSANFSAYRTYTWLNKPDQNGVPPLAAQRIVEYVNAQLNAKGWRETPEGDVAVVAHVATQQQQSLDTMYSGPMYGGWGWGPGWYGGMGMGSATTRVRTYTVGTLVVDLFDTKTKQAIWRGTASDTVPDDPAKGDALLRAGIAEMFEGFPPGNVPAK</sequence>